<dbReference type="Gene3D" id="3.30.70.920">
    <property type="match status" value="1"/>
</dbReference>
<evidence type="ECO:0000313" key="4">
    <source>
        <dbReference type="Proteomes" id="UP000070463"/>
    </source>
</evidence>
<reference evidence="3 4" key="1">
    <citation type="journal article" date="2016" name="Sci. Rep.">
        <title>Metabolic traits of an uncultured archaeal lineage -MSBL1- from brine pools of the Red Sea.</title>
        <authorList>
            <person name="Mwirichia R."/>
            <person name="Alam I."/>
            <person name="Rashid M."/>
            <person name="Vinu M."/>
            <person name="Ba-Alawi W."/>
            <person name="Anthony Kamau A."/>
            <person name="Kamanda Ngugi D."/>
            <person name="Goker M."/>
            <person name="Klenk H.P."/>
            <person name="Bajic V."/>
            <person name="Stingl U."/>
        </authorList>
    </citation>
    <scope>NUCLEOTIDE SEQUENCE [LARGE SCALE GENOMIC DNA]</scope>
    <source>
        <strain evidence="3">SCGC-AAA259I09</strain>
    </source>
</reference>
<evidence type="ECO:0000313" key="3">
    <source>
        <dbReference type="EMBL" id="KXA94173.1"/>
    </source>
</evidence>
<feature type="compositionally biased region" description="Basic and acidic residues" evidence="1">
    <location>
        <begin position="1"/>
        <end position="13"/>
    </location>
</feature>
<dbReference type="PANTHER" id="PTHR30154:SF34">
    <property type="entry name" value="TRANSCRIPTIONAL REGULATOR AZLB"/>
    <property type="match status" value="1"/>
</dbReference>
<protein>
    <recommendedName>
        <fullName evidence="2">RCK C-terminal domain-containing protein</fullName>
    </recommendedName>
</protein>
<dbReference type="PROSITE" id="PS51202">
    <property type="entry name" value="RCK_C"/>
    <property type="match status" value="1"/>
</dbReference>
<feature type="domain" description="RCK C-terminal" evidence="2">
    <location>
        <begin position="154"/>
        <end position="242"/>
    </location>
</feature>
<dbReference type="GO" id="GO:0043200">
    <property type="term" value="P:response to amino acid"/>
    <property type="evidence" value="ECO:0007669"/>
    <property type="project" value="TreeGrafter"/>
</dbReference>
<comment type="caution">
    <text evidence="3">The sequence shown here is derived from an EMBL/GenBank/DDBJ whole genome shotgun (WGS) entry which is preliminary data.</text>
</comment>
<accession>A0A133UIY1</accession>
<dbReference type="Pfam" id="PF02080">
    <property type="entry name" value="TrkA_C"/>
    <property type="match status" value="1"/>
</dbReference>
<dbReference type="GO" id="GO:0006813">
    <property type="term" value="P:potassium ion transport"/>
    <property type="evidence" value="ECO:0007669"/>
    <property type="project" value="InterPro"/>
</dbReference>
<evidence type="ECO:0000259" key="2">
    <source>
        <dbReference type="PROSITE" id="PS51202"/>
    </source>
</evidence>
<dbReference type="EMBL" id="LHXR01000203">
    <property type="protein sequence ID" value="KXA94173.1"/>
    <property type="molecule type" value="Genomic_DNA"/>
</dbReference>
<evidence type="ECO:0000256" key="1">
    <source>
        <dbReference type="SAM" id="MobiDB-lite"/>
    </source>
</evidence>
<sequence>MDVDSSERERAASREINPPPTKERILAGPASPAAKLGRIKKLEKEEIIKGYPADINYEKTGNKFVSLFKSSSSVYDREELARKALQVSGVINVRELLTGERDLHIKVAADDTEHITKIARELSQLGIEIEDEDLIQREHFSPYQPFGPEKGEKEPIIDFRRIVGTAETVDLTVGKNSTVIGKTLEEIKTKGLIDKDSLLIAIERDNKTFTPRGDTTIKKGDIVTIFSTKSISNKTLQAFKSAKNQK</sequence>
<gene>
    <name evidence="3" type="ORF">AKJ37_07880</name>
</gene>
<feature type="region of interest" description="Disordered" evidence="1">
    <location>
        <begin position="1"/>
        <end position="29"/>
    </location>
</feature>
<organism evidence="3 4">
    <name type="scientific">candidate division MSBL1 archaeon SCGC-AAA259I09</name>
    <dbReference type="NCBI Taxonomy" id="1698267"/>
    <lineage>
        <taxon>Archaea</taxon>
        <taxon>Methanobacteriati</taxon>
        <taxon>Methanobacteriota</taxon>
        <taxon>candidate division MSBL1</taxon>
    </lineage>
</organism>
<dbReference type="PANTHER" id="PTHR30154">
    <property type="entry name" value="LEUCINE-RESPONSIVE REGULATORY PROTEIN"/>
    <property type="match status" value="1"/>
</dbReference>
<dbReference type="GO" id="GO:0043565">
    <property type="term" value="F:sequence-specific DNA binding"/>
    <property type="evidence" value="ECO:0007669"/>
    <property type="project" value="TreeGrafter"/>
</dbReference>
<dbReference type="InterPro" id="IPR006037">
    <property type="entry name" value="RCK_C"/>
</dbReference>
<dbReference type="SUPFAM" id="SSF116726">
    <property type="entry name" value="TrkA C-terminal domain-like"/>
    <property type="match status" value="1"/>
</dbReference>
<dbReference type="AlphaFoldDB" id="A0A133UIY1"/>
<name>A0A133UIY1_9EURY</name>
<dbReference type="GO" id="GO:0008324">
    <property type="term" value="F:monoatomic cation transmembrane transporter activity"/>
    <property type="evidence" value="ECO:0007669"/>
    <property type="project" value="InterPro"/>
</dbReference>
<dbReference type="Gene3D" id="3.30.70.1450">
    <property type="entry name" value="Regulator of K+ conductance, C-terminal domain"/>
    <property type="match status" value="1"/>
</dbReference>
<keyword evidence="4" id="KW-1185">Reference proteome</keyword>
<proteinExistence type="predicted"/>
<dbReference type="InterPro" id="IPR036721">
    <property type="entry name" value="RCK_C_sf"/>
</dbReference>
<dbReference type="Proteomes" id="UP000070463">
    <property type="component" value="Unassembled WGS sequence"/>
</dbReference>
<dbReference type="GO" id="GO:0005829">
    <property type="term" value="C:cytosol"/>
    <property type="evidence" value="ECO:0007669"/>
    <property type="project" value="TreeGrafter"/>
</dbReference>